<feature type="region of interest" description="Disordered" evidence="1">
    <location>
        <begin position="1"/>
        <end position="186"/>
    </location>
</feature>
<gene>
    <name evidence="2" type="ORF">AVDCRST_MAG54-2732</name>
</gene>
<accession>A0A6J4J3L5</accession>
<evidence type="ECO:0000256" key="1">
    <source>
        <dbReference type="SAM" id="MobiDB-lite"/>
    </source>
</evidence>
<name>A0A6J4J3L5_9PSEU</name>
<sequence>GPLHRSRHPQVPPSEGRPDRRRQVVRASPVPPGAARPDPHQGVRVPAAAAGEAEGPLHLRPAREADARLLRGGEPSRGQDRRRVPAPARVASRLGRLPRRARPDPSPGPPAGGPRPLPGQRPEGRRPQLPGDAVRHHRRPGQVPEHAAPRGGQGELRRPPGTRVAAGGPGHPAHLRPPAPGAVADRHARLRAADRRVLLEV</sequence>
<feature type="non-terminal residue" evidence="2">
    <location>
        <position position="1"/>
    </location>
</feature>
<dbReference type="GO" id="GO:0005840">
    <property type="term" value="C:ribosome"/>
    <property type="evidence" value="ECO:0007669"/>
    <property type="project" value="UniProtKB-KW"/>
</dbReference>
<feature type="compositionally biased region" description="Pro residues" evidence="1">
    <location>
        <begin position="104"/>
        <end position="119"/>
    </location>
</feature>
<keyword evidence="2" id="KW-0687">Ribonucleoprotein</keyword>
<protein>
    <submittedName>
        <fullName evidence="2">SSU ribosomal protein S4p (S9e) @ SSU ribosomal protein S4p (S9e), zinc-independent</fullName>
    </submittedName>
</protein>
<keyword evidence="2" id="KW-0689">Ribosomal protein</keyword>
<feature type="non-terminal residue" evidence="2">
    <location>
        <position position="201"/>
    </location>
</feature>
<dbReference type="EMBL" id="CADCTH010000349">
    <property type="protein sequence ID" value="CAA9266082.1"/>
    <property type="molecule type" value="Genomic_DNA"/>
</dbReference>
<reference evidence="2" key="1">
    <citation type="submission" date="2020-02" db="EMBL/GenBank/DDBJ databases">
        <authorList>
            <person name="Meier V. D."/>
        </authorList>
    </citation>
    <scope>NUCLEOTIDE SEQUENCE</scope>
    <source>
        <strain evidence="2">AVDCRST_MAG54</strain>
    </source>
</reference>
<dbReference type="AlphaFoldDB" id="A0A6J4J3L5"/>
<proteinExistence type="predicted"/>
<organism evidence="2">
    <name type="scientific">uncultured Actinomycetospora sp</name>
    <dbReference type="NCBI Taxonomy" id="1135996"/>
    <lineage>
        <taxon>Bacteria</taxon>
        <taxon>Bacillati</taxon>
        <taxon>Actinomycetota</taxon>
        <taxon>Actinomycetes</taxon>
        <taxon>Pseudonocardiales</taxon>
        <taxon>Pseudonocardiaceae</taxon>
        <taxon>Actinomycetospora</taxon>
        <taxon>environmental samples</taxon>
    </lineage>
</organism>
<evidence type="ECO:0000313" key="2">
    <source>
        <dbReference type="EMBL" id="CAA9266082.1"/>
    </source>
</evidence>
<feature type="compositionally biased region" description="Basic and acidic residues" evidence="1">
    <location>
        <begin position="55"/>
        <end position="71"/>
    </location>
</feature>